<name>A0A854WD83_9STRE</name>
<keyword evidence="3" id="KW-0786">Thiamine pyrophosphate</keyword>
<accession>A0A854WD83</accession>
<evidence type="ECO:0000256" key="2">
    <source>
        <dbReference type="ARBA" id="ARBA00023002"/>
    </source>
</evidence>
<dbReference type="GO" id="GO:0004739">
    <property type="term" value="F:pyruvate dehydrogenase (acetyl-transferring) activity"/>
    <property type="evidence" value="ECO:0007669"/>
    <property type="project" value="TreeGrafter"/>
</dbReference>
<dbReference type="GO" id="GO:0006086">
    <property type="term" value="P:pyruvate decarboxylation to acetyl-CoA"/>
    <property type="evidence" value="ECO:0007669"/>
    <property type="project" value="TreeGrafter"/>
</dbReference>
<keyword evidence="2" id="KW-0560">Oxidoreductase</keyword>
<protein>
    <submittedName>
        <fullName evidence="5">Acetoin:2,6-dichlorophenolindophenol oxidoreductase subunit alpha</fullName>
    </submittedName>
</protein>
<dbReference type="PANTHER" id="PTHR11516">
    <property type="entry name" value="PYRUVATE DEHYDROGENASE E1 COMPONENT, ALPHA SUBUNIT BACTERIAL AND ORGANELLAR"/>
    <property type="match status" value="1"/>
</dbReference>
<dbReference type="CDD" id="cd02000">
    <property type="entry name" value="TPP_E1_PDC_ADC_BCADC"/>
    <property type="match status" value="1"/>
</dbReference>
<evidence type="ECO:0000313" key="5">
    <source>
        <dbReference type="EMBL" id="PCH10580.1"/>
    </source>
</evidence>
<sequence length="358" mass="39110">MMSHYQDLPQELIQSKRQLNAVETFDYKVKTVDDVEIGEISKEKVKSIYKSMWDIRNFEESARRFFAAGQIPGFVHLYAGEEAIATGVCANLTDEDYITSTHRGHGHCVAKGGDLKGMMAEIFGKSTGLGKGKGGSMHIADLGKGILGANGMVGGGFGLAVGAAMRNKYLKTDSVAVCFFGDGAANEGNFHECLNMASIWKLPVIFVNENNLFAEATPQWYSSGSPTIAERSLAYNMPGVRVNGKDLFAVYEVAKDAVERARSGQGPTLIEAVTYRKYGHFEGDEQKYKALEGLEKDWADVDALDVFKDYVLKEGLLTEAELAEIEKASEDDVQAAITFAQESPIPQPEALLEDVFAE</sequence>
<proteinExistence type="predicted"/>
<evidence type="ECO:0000259" key="4">
    <source>
        <dbReference type="Pfam" id="PF00676"/>
    </source>
</evidence>
<dbReference type="Pfam" id="PF00676">
    <property type="entry name" value="E1_dh"/>
    <property type="match status" value="1"/>
</dbReference>
<feature type="domain" description="Dehydrogenase E1 component" evidence="4">
    <location>
        <begin position="52"/>
        <end position="349"/>
    </location>
</feature>
<reference evidence="5 6" key="1">
    <citation type="submission" date="2016-06" db="EMBL/GenBank/DDBJ databases">
        <authorList>
            <person name="Haines A.N."/>
            <person name="Council K.R."/>
        </authorList>
    </citation>
    <scope>NUCLEOTIDE SEQUENCE [LARGE SCALE GENOMIC DNA]</scope>
    <source>
        <strain evidence="5 6">SP158-29</strain>
    </source>
</reference>
<dbReference type="InterPro" id="IPR050642">
    <property type="entry name" value="PDH_E1_Alpha_Subunit"/>
</dbReference>
<dbReference type="InterPro" id="IPR001017">
    <property type="entry name" value="DH_E1"/>
</dbReference>
<comment type="cofactor">
    <cofactor evidence="1">
        <name>thiamine diphosphate</name>
        <dbReference type="ChEBI" id="CHEBI:58937"/>
    </cofactor>
</comment>
<dbReference type="InterPro" id="IPR029061">
    <property type="entry name" value="THDP-binding"/>
</dbReference>
<comment type="caution">
    <text evidence="5">The sequence shown here is derived from an EMBL/GenBank/DDBJ whole genome shotgun (WGS) entry which is preliminary data.</text>
</comment>
<evidence type="ECO:0000256" key="3">
    <source>
        <dbReference type="ARBA" id="ARBA00023052"/>
    </source>
</evidence>
<dbReference type="PANTHER" id="PTHR11516:SF60">
    <property type="entry name" value="PYRUVATE DEHYDROGENASE E1 COMPONENT SUBUNIT ALPHA"/>
    <property type="match status" value="1"/>
</dbReference>
<organism evidence="5 6">
    <name type="scientific">Streptococcus parauberis</name>
    <dbReference type="NCBI Taxonomy" id="1348"/>
    <lineage>
        <taxon>Bacteria</taxon>
        <taxon>Bacillati</taxon>
        <taxon>Bacillota</taxon>
        <taxon>Bacilli</taxon>
        <taxon>Lactobacillales</taxon>
        <taxon>Streptococcaceae</taxon>
        <taxon>Streptococcus</taxon>
    </lineage>
</organism>
<dbReference type="Gene3D" id="3.40.50.970">
    <property type="match status" value="1"/>
</dbReference>
<evidence type="ECO:0000256" key="1">
    <source>
        <dbReference type="ARBA" id="ARBA00001964"/>
    </source>
</evidence>
<dbReference type="EMBL" id="NSGR01000010">
    <property type="protein sequence ID" value="PCH10580.1"/>
    <property type="molecule type" value="Genomic_DNA"/>
</dbReference>
<gene>
    <name evidence="5" type="primary">acoA_2</name>
    <name evidence="5" type="ORF">A9Y57_01869</name>
</gene>
<dbReference type="AlphaFoldDB" id="A0A854WD83"/>
<dbReference type="SUPFAM" id="SSF52518">
    <property type="entry name" value="Thiamin diphosphate-binding fold (THDP-binding)"/>
    <property type="match status" value="1"/>
</dbReference>
<evidence type="ECO:0000313" key="6">
    <source>
        <dbReference type="Proteomes" id="UP000217465"/>
    </source>
</evidence>
<dbReference type="Proteomes" id="UP000217465">
    <property type="component" value="Unassembled WGS sequence"/>
</dbReference>